<evidence type="ECO:0000256" key="2">
    <source>
        <dbReference type="ARBA" id="ARBA00023125"/>
    </source>
</evidence>
<dbReference type="CDD" id="cd05013">
    <property type="entry name" value="SIS_RpiR"/>
    <property type="match status" value="1"/>
</dbReference>
<dbReference type="InterPro" id="IPR000281">
    <property type="entry name" value="HTH_RpiR"/>
</dbReference>
<feature type="domain" description="HTH rpiR-type" evidence="4">
    <location>
        <begin position="1"/>
        <end position="76"/>
    </location>
</feature>
<dbReference type="GO" id="GO:0003677">
    <property type="term" value="F:DNA binding"/>
    <property type="evidence" value="ECO:0007669"/>
    <property type="project" value="UniProtKB-KW"/>
</dbReference>
<dbReference type="Pfam" id="PF01418">
    <property type="entry name" value="HTH_6"/>
    <property type="match status" value="1"/>
</dbReference>
<dbReference type="Gene3D" id="3.40.50.10490">
    <property type="entry name" value="Glucose-6-phosphate isomerase like protein, domain 1"/>
    <property type="match status" value="1"/>
</dbReference>
<evidence type="ECO:0000256" key="3">
    <source>
        <dbReference type="ARBA" id="ARBA00023163"/>
    </source>
</evidence>
<sequence>MNIFALLKVTKDLTNSEKAIVEFILKHPQQFLEMNTKQISQECYVSTSSIYRLCEKLNLSGLSELKVRISGSIESYLKENENIDFNFPIQQNQTHFEMMNNLKADYKQTIDSTFELFQLDQLKHAVNAMKKAKFIDIYTSAGNVPFALNFQFQMQEIGVIVNVPIDEYRQRLSASSSDKTHFAIIISFGGRGILSPILPAILNQNKTPILLISSTEYHPINTHIDYQLFMSSHEDHYHKISSYSTRLSLLYILDVLYTCYFELDYDYFLQKKLEYYQVIRENSEK</sequence>
<dbReference type="GO" id="GO:0097367">
    <property type="term" value="F:carbohydrate derivative binding"/>
    <property type="evidence" value="ECO:0007669"/>
    <property type="project" value="InterPro"/>
</dbReference>
<dbReference type="InterPro" id="IPR036388">
    <property type="entry name" value="WH-like_DNA-bd_sf"/>
</dbReference>
<dbReference type="SUPFAM" id="SSF53697">
    <property type="entry name" value="SIS domain"/>
    <property type="match status" value="1"/>
</dbReference>
<dbReference type="Pfam" id="PF01380">
    <property type="entry name" value="SIS"/>
    <property type="match status" value="1"/>
</dbReference>
<dbReference type="PANTHER" id="PTHR30514:SF10">
    <property type="entry name" value="MURR_RPIR FAMILY TRANSCRIPTIONAL REGULATOR"/>
    <property type="match status" value="1"/>
</dbReference>
<dbReference type="InterPro" id="IPR047640">
    <property type="entry name" value="RpiR-like"/>
</dbReference>
<dbReference type="PANTHER" id="PTHR30514">
    <property type="entry name" value="GLUCOKINASE"/>
    <property type="match status" value="1"/>
</dbReference>
<dbReference type="SUPFAM" id="SSF46689">
    <property type="entry name" value="Homeodomain-like"/>
    <property type="match status" value="1"/>
</dbReference>
<evidence type="ECO:0000313" key="5">
    <source>
        <dbReference type="EMBL" id="TCW02262.1"/>
    </source>
</evidence>
<reference evidence="5 6" key="1">
    <citation type="submission" date="2019-03" db="EMBL/GenBank/DDBJ databases">
        <title>Genomic Encyclopedia of Type Strains, Phase IV (KMG-IV): sequencing the most valuable type-strain genomes for metagenomic binning, comparative biology and taxonomic classification.</title>
        <authorList>
            <person name="Goeker M."/>
        </authorList>
    </citation>
    <scope>NUCLEOTIDE SEQUENCE [LARGE SCALE GENOMIC DNA]</scope>
    <source>
        <strain evidence="5 6">DSM 29487</strain>
    </source>
</reference>
<proteinExistence type="predicted"/>
<keyword evidence="1" id="KW-0805">Transcription regulation</keyword>
<evidence type="ECO:0000259" key="4">
    <source>
        <dbReference type="PROSITE" id="PS51071"/>
    </source>
</evidence>
<accession>A0A4R3Z7U6</accession>
<dbReference type="AlphaFoldDB" id="A0A4R3Z7U6"/>
<dbReference type="InterPro" id="IPR001347">
    <property type="entry name" value="SIS_dom"/>
</dbReference>
<gene>
    <name evidence="5" type="ORF">EDD60_102228</name>
</gene>
<comment type="caution">
    <text evidence="5">The sequence shown here is derived from an EMBL/GenBank/DDBJ whole genome shotgun (WGS) entry which is preliminary data.</text>
</comment>
<dbReference type="InterPro" id="IPR009057">
    <property type="entry name" value="Homeodomain-like_sf"/>
</dbReference>
<dbReference type="GO" id="GO:0003700">
    <property type="term" value="F:DNA-binding transcription factor activity"/>
    <property type="evidence" value="ECO:0007669"/>
    <property type="project" value="InterPro"/>
</dbReference>
<keyword evidence="2" id="KW-0238">DNA-binding</keyword>
<dbReference type="GO" id="GO:1901135">
    <property type="term" value="P:carbohydrate derivative metabolic process"/>
    <property type="evidence" value="ECO:0007669"/>
    <property type="project" value="InterPro"/>
</dbReference>
<dbReference type="EMBL" id="SMCQ01000002">
    <property type="protein sequence ID" value="TCW02262.1"/>
    <property type="molecule type" value="Genomic_DNA"/>
</dbReference>
<evidence type="ECO:0000256" key="1">
    <source>
        <dbReference type="ARBA" id="ARBA00023015"/>
    </source>
</evidence>
<dbReference type="InterPro" id="IPR046348">
    <property type="entry name" value="SIS_dom_sf"/>
</dbReference>
<dbReference type="InterPro" id="IPR035472">
    <property type="entry name" value="RpiR-like_SIS"/>
</dbReference>
<dbReference type="GeneID" id="98914462"/>
<keyword evidence="6" id="KW-1185">Reference proteome</keyword>
<protein>
    <submittedName>
        <fullName evidence="5">RpiR family transcriptional regulator</fullName>
    </submittedName>
</protein>
<organism evidence="5 6">
    <name type="scientific">Longibaculum muris</name>
    <dbReference type="NCBI Taxonomy" id="1796628"/>
    <lineage>
        <taxon>Bacteria</taxon>
        <taxon>Bacillati</taxon>
        <taxon>Bacillota</taxon>
        <taxon>Erysipelotrichia</taxon>
        <taxon>Erysipelotrichales</taxon>
        <taxon>Coprobacillaceae</taxon>
        <taxon>Longibaculum</taxon>
    </lineage>
</organism>
<name>A0A4R3Z7U6_9FIRM</name>
<evidence type="ECO:0000313" key="6">
    <source>
        <dbReference type="Proteomes" id="UP000295515"/>
    </source>
</evidence>
<dbReference type="Gene3D" id="1.10.10.10">
    <property type="entry name" value="Winged helix-like DNA-binding domain superfamily/Winged helix DNA-binding domain"/>
    <property type="match status" value="1"/>
</dbReference>
<dbReference type="RefSeq" id="WP_066443670.1">
    <property type="nucleotide sequence ID" value="NZ_JADMQS010000020.1"/>
</dbReference>
<keyword evidence="3" id="KW-0804">Transcription</keyword>
<dbReference type="PROSITE" id="PS51071">
    <property type="entry name" value="HTH_RPIR"/>
    <property type="match status" value="1"/>
</dbReference>
<dbReference type="Proteomes" id="UP000295515">
    <property type="component" value="Unassembled WGS sequence"/>
</dbReference>